<organism evidence="1 2">
    <name type="scientific">Palleniella muris</name>
    <dbReference type="NCBI Taxonomy" id="3038145"/>
    <lineage>
        <taxon>Bacteria</taxon>
        <taxon>Pseudomonadati</taxon>
        <taxon>Bacteroidota</taxon>
        <taxon>Bacteroidia</taxon>
        <taxon>Bacteroidales</taxon>
        <taxon>Prevotellaceae</taxon>
        <taxon>Palleniella</taxon>
    </lineage>
</organism>
<keyword evidence="2" id="KW-1185">Reference proteome</keyword>
<protein>
    <submittedName>
        <fullName evidence="1">Uncharacterized protein</fullName>
    </submittedName>
</protein>
<dbReference type="Proteomes" id="UP000308886">
    <property type="component" value="Unassembled WGS sequence"/>
</dbReference>
<reference evidence="1" key="1">
    <citation type="submission" date="2019-04" db="EMBL/GenBank/DDBJ databases">
        <title>Microbes associate with the intestines of laboratory mice.</title>
        <authorList>
            <person name="Navarre W."/>
            <person name="Wong E."/>
            <person name="Huang K."/>
            <person name="Tropini C."/>
            <person name="Ng K."/>
            <person name="Yu B."/>
        </authorList>
    </citation>
    <scope>NUCLEOTIDE SEQUENCE</scope>
    <source>
        <strain evidence="1">NM73_A23</strain>
    </source>
</reference>
<proteinExistence type="predicted"/>
<comment type="caution">
    <text evidence="1">The sequence shown here is derived from an EMBL/GenBank/DDBJ whole genome shotgun (WGS) entry which is preliminary data.</text>
</comment>
<accession>A0AC61QQH2</accession>
<name>A0AC61QQH2_9BACT</name>
<dbReference type="EMBL" id="SRZC01000009">
    <property type="protein sequence ID" value="TGX82448.1"/>
    <property type="molecule type" value="Genomic_DNA"/>
</dbReference>
<sequence length="119" mass="13825">MTEQDIHWNKFIENVCGRDISTLSPAQKRAVLCFRYDSEMENGGHSAYLENHPETNPDELEDAILTVGCKEMADNYRKAITDGEEDDWEETDNAYYDFEPSLCDCLQEFVEKNKDIIFD</sequence>
<gene>
    <name evidence="1" type="ORF">E5358_06665</name>
</gene>
<evidence type="ECO:0000313" key="2">
    <source>
        <dbReference type="Proteomes" id="UP000308886"/>
    </source>
</evidence>
<evidence type="ECO:0000313" key="1">
    <source>
        <dbReference type="EMBL" id="TGX82448.1"/>
    </source>
</evidence>